<dbReference type="InterPro" id="IPR021183">
    <property type="entry name" value="NatA_aux_su"/>
</dbReference>
<dbReference type="InterPro" id="IPR019734">
    <property type="entry name" value="TPR_rpt"/>
</dbReference>
<dbReference type="FunFam" id="1.25.40.1040:FF:000003">
    <property type="entry name" value="N-terminal acetyltransferase A, auxiliary subunit"/>
    <property type="match status" value="1"/>
</dbReference>
<organism evidence="5 6">
    <name type="scientific">Elsinoe batatas</name>
    <dbReference type="NCBI Taxonomy" id="2601811"/>
    <lineage>
        <taxon>Eukaryota</taxon>
        <taxon>Fungi</taxon>
        <taxon>Dikarya</taxon>
        <taxon>Ascomycota</taxon>
        <taxon>Pezizomycotina</taxon>
        <taxon>Dothideomycetes</taxon>
        <taxon>Dothideomycetidae</taxon>
        <taxon>Myriangiales</taxon>
        <taxon>Elsinoaceae</taxon>
        <taxon>Elsinoe</taxon>
    </lineage>
</organism>
<dbReference type="SMART" id="SM00028">
    <property type="entry name" value="TPR"/>
    <property type="match status" value="2"/>
</dbReference>
<gene>
    <name evidence="5" type="ORF">KVT40_006408</name>
</gene>
<evidence type="ECO:0000256" key="2">
    <source>
        <dbReference type="ARBA" id="ARBA00022803"/>
    </source>
</evidence>
<dbReference type="Proteomes" id="UP000809789">
    <property type="component" value="Unassembled WGS sequence"/>
</dbReference>
<dbReference type="AlphaFoldDB" id="A0A8K0KYS5"/>
<dbReference type="Pfam" id="PF12569">
    <property type="entry name" value="NatA_aux_su"/>
    <property type="match status" value="1"/>
</dbReference>
<proteinExistence type="predicted"/>
<reference evidence="5" key="1">
    <citation type="submission" date="2021-07" db="EMBL/GenBank/DDBJ databases">
        <title>Elsinoe batatas strain:CRI-CJ2 Genome sequencing and assembly.</title>
        <authorList>
            <person name="Huang L."/>
        </authorList>
    </citation>
    <scope>NUCLEOTIDE SEQUENCE</scope>
    <source>
        <strain evidence="5">CRI-CJ2</strain>
    </source>
</reference>
<keyword evidence="6" id="KW-1185">Reference proteome</keyword>
<feature type="repeat" description="TPR" evidence="3">
    <location>
        <begin position="77"/>
        <end position="110"/>
    </location>
</feature>
<feature type="compositionally biased region" description="Basic and acidic residues" evidence="4">
    <location>
        <begin position="586"/>
        <end position="635"/>
    </location>
</feature>
<evidence type="ECO:0000313" key="6">
    <source>
        <dbReference type="Proteomes" id="UP000809789"/>
    </source>
</evidence>
<dbReference type="PANTHER" id="PTHR22767:SF2">
    <property type="entry name" value="N(ALPHA)-ACETYLTRANSFERASE 15_16, ISOFORM A"/>
    <property type="match status" value="1"/>
</dbReference>
<name>A0A8K0KYS5_9PEZI</name>
<protein>
    <submittedName>
        <fullName evidence="5">Uncharacterized protein</fullName>
    </submittedName>
</protein>
<accession>A0A8K0KYS5</accession>
<evidence type="ECO:0000256" key="1">
    <source>
        <dbReference type="ARBA" id="ARBA00022737"/>
    </source>
</evidence>
<dbReference type="Gene3D" id="1.25.40.1010">
    <property type="match status" value="1"/>
</dbReference>
<evidence type="ECO:0000313" key="5">
    <source>
        <dbReference type="EMBL" id="KAG8626007.1"/>
    </source>
</evidence>
<keyword evidence="1" id="KW-0677">Repeat</keyword>
<dbReference type="PIRSF" id="PIRSF000422">
    <property type="entry name" value="N-terminal-AcTrfase-A_aux_su"/>
    <property type="match status" value="1"/>
</dbReference>
<dbReference type="EMBL" id="JAESVG020000007">
    <property type="protein sequence ID" value="KAG8626007.1"/>
    <property type="molecule type" value="Genomic_DNA"/>
</dbReference>
<dbReference type="InterPro" id="IPR011990">
    <property type="entry name" value="TPR-like_helical_dom_sf"/>
</dbReference>
<dbReference type="Gene3D" id="1.25.40.1040">
    <property type="match status" value="1"/>
</dbReference>
<dbReference type="PROSITE" id="PS50005">
    <property type="entry name" value="TPR"/>
    <property type="match status" value="1"/>
</dbReference>
<dbReference type="PANTHER" id="PTHR22767">
    <property type="entry name" value="N-TERMINAL ACETYLTRANSFERASE-RELATED"/>
    <property type="match status" value="1"/>
</dbReference>
<dbReference type="OrthoDB" id="10263032at2759"/>
<comment type="caution">
    <text evidence="5">The sequence shown here is derived from an EMBL/GenBank/DDBJ whole genome shotgun (WGS) entry which is preliminary data.</text>
</comment>
<dbReference type="Pfam" id="PF13414">
    <property type="entry name" value="TPR_11"/>
    <property type="match status" value="1"/>
</dbReference>
<dbReference type="GO" id="GO:0031415">
    <property type="term" value="C:NatA complex"/>
    <property type="evidence" value="ECO:0007669"/>
    <property type="project" value="TreeGrafter"/>
</dbReference>
<sequence>MSKPIPSKEQGLFRQVVQLYENKQYKKGLKVADQILKKHPDHGDTLAMKALIINSQGRSTEAFDLAKLALKYAMKSHVCWHVYGLLYRSVKNYEEAIKAYKFALRLDPDSVQIQRDLALLQVQMRDFPGFVASRKAMLQARPGVRQNWTAMAIAQHLSGDLGGAETTLTTFEGTLKGTPGRSDLEHAGATVYKNLVIAEQGDSKRALEHLESIYKNHPDRAMVMELKAKYLTDLGEQVKAERAWRKLLGRNMESREYYAGLEETLKLDRSREEDRKKLVELYKGYSDKSQRLDAPRRIPLDFLTGDEFKTAADAYLRRMLSKGVPSTFANIKALYQDESKKQIIFDLVKSYECEDPPAQTNGDKPSPWRISVLFFLAQHYNYHLSRDLPKADEYIDQCIALSTSPTEYTYTMHKARIHKHAGDIVLASTTMNTAREMDLKDRYINTKSAKYQLRADQNALALETMSLFTRKDATGGPLGDLLDMQCMWFLYEDGRSWQRQRNYGLALKRFRSIHDIFDVWTEDQFDFHSFSLRKGMIAAYMDMIKWEDRLRSHPFYIRAALAAVEIYVALHDDPSLAAPQTNGSSAEEKKAAVKKRKEAEKLEAERKAREAAKGGKKDEEEGRKEDLDPEGKELVKTKEPLVEAMRFLGNVLEVAPEVKEGQAWGVEVGLRRGKPLLALKSLLALQRLDPSHAKLGEYKTRIQKAVDSADGLPEEVQKVLKEGLEEVKA</sequence>
<feature type="region of interest" description="Disordered" evidence="4">
    <location>
        <begin position="577"/>
        <end position="635"/>
    </location>
</feature>
<evidence type="ECO:0000256" key="4">
    <source>
        <dbReference type="SAM" id="MobiDB-lite"/>
    </source>
</evidence>
<keyword evidence="2 3" id="KW-0802">TPR repeat</keyword>
<evidence type="ECO:0000256" key="3">
    <source>
        <dbReference type="PROSITE-ProRule" id="PRU00339"/>
    </source>
</evidence>
<dbReference type="SUPFAM" id="SSF48452">
    <property type="entry name" value="TPR-like"/>
    <property type="match status" value="2"/>
</dbReference>